<evidence type="ECO:0000259" key="1">
    <source>
        <dbReference type="Pfam" id="PF26154"/>
    </source>
</evidence>
<reference evidence="2 3" key="1">
    <citation type="submission" date="2024-08" db="EMBL/GenBank/DDBJ databases">
        <title>Two novel Cytobacillus novel species.</title>
        <authorList>
            <person name="Liu G."/>
        </authorList>
    </citation>
    <scope>NUCLEOTIDE SEQUENCE [LARGE SCALE GENOMIC DNA]</scope>
    <source>
        <strain evidence="2 3">FJAT-54145</strain>
    </source>
</reference>
<dbReference type="EMBL" id="JBIACK010000006">
    <property type="protein sequence ID" value="MFE8701653.1"/>
    <property type="molecule type" value="Genomic_DNA"/>
</dbReference>
<organism evidence="2 3">
    <name type="scientific">Cytobacillus spartinae</name>
    <dbReference type="NCBI Taxonomy" id="3299023"/>
    <lineage>
        <taxon>Bacteria</taxon>
        <taxon>Bacillati</taxon>
        <taxon>Bacillota</taxon>
        <taxon>Bacilli</taxon>
        <taxon>Bacillales</taxon>
        <taxon>Bacillaceae</taxon>
        <taxon>Cytobacillus</taxon>
    </lineage>
</organism>
<dbReference type="RefSeq" id="WP_389361622.1">
    <property type="nucleotide sequence ID" value="NZ_JBIACK010000006.1"/>
</dbReference>
<gene>
    <name evidence="2" type="ORF">ACFYKX_13700</name>
</gene>
<sequence>MKYSQLLETIKEAFQYISESFRNLQRTESDRLMTDMIHAFDKISDINEVFSGWFESDTTVMEILDRFEMLVTEIEFIVDLNGLETNRKIIEQLMPTFIIWKKDFMSEFEVYIES</sequence>
<comment type="caution">
    <text evidence="2">The sequence shown here is derived from an EMBL/GenBank/DDBJ whole genome shotgun (WGS) entry which is preliminary data.</text>
</comment>
<dbReference type="Proteomes" id="UP001601059">
    <property type="component" value="Unassembled WGS sequence"/>
</dbReference>
<accession>A0ABW6KBP0</accession>
<dbReference type="InterPro" id="IPR058355">
    <property type="entry name" value="DUF8042"/>
</dbReference>
<evidence type="ECO:0000313" key="2">
    <source>
        <dbReference type="EMBL" id="MFE8701653.1"/>
    </source>
</evidence>
<proteinExistence type="predicted"/>
<name>A0ABW6KBP0_9BACI</name>
<dbReference type="Pfam" id="PF26154">
    <property type="entry name" value="DUF8042"/>
    <property type="match status" value="1"/>
</dbReference>
<evidence type="ECO:0000313" key="3">
    <source>
        <dbReference type="Proteomes" id="UP001601059"/>
    </source>
</evidence>
<keyword evidence="3" id="KW-1185">Reference proteome</keyword>
<feature type="domain" description="DUF8042" evidence="1">
    <location>
        <begin position="2"/>
        <end position="108"/>
    </location>
</feature>
<protein>
    <recommendedName>
        <fullName evidence="1">DUF8042 domain-containing protein</fullName>
    </recommendedName>
</protein>